<dbReference type="Proteomes" id="UP000043763">
    <property type="component" value="Unassembled WGS sequence"/>
</dbReference>
<evidence type="ECO:0000313" key="2">
    <source>
        <dbReference type="Proteomes" id="UP000043763"/>
    </source>
</evidence>
<evidence type="ECO:0008006" key="3">
    <source>
        <dbReference type="Google" id="ProtNLM"/>
    </source>
</evidence>
<dbReference type="EMBL" id="CVLB01000002">
    <property type="protein sequence ID" value="CRF34414.1"/>
    <property type="molecule type" value="Genomic_DNA"/>
</dbReference>
<dbReference type="AlphaFoldDB" id="A0A0G4K8L3"/>
<accession>A0A0G4K8L3</accession>
<name>A0A0G4K8L3_9SPIR</name>
<evidence type="ECO:0000313" key="1">
    <source>
        <dbReference type="EMBL" id="CRF34414.1"/>
    </source>
</evidence>
<gene>
    <name evidence="1" type="ORF">BRSU_2005</name>
</gene>
<reference evidence="2" key="1">
    <citation type="submission" date="2015-04" db="EMBL/GenBank/DDBJ databases">
        <authorList>
            <person name="Mushtaq Mamoona"/>
        </authorList>
    </citation>
    <scope>NUCLEOTIDE SEQUENCE [LARGE SCALE GENOMIC DNA]</scope>
    <source>
        <strain evidence="2">AN4859/03</strain>
    </source>
</reference>
<dbReference type="RefSeq" id="WP_014487070.1">
    <property type="nucleotide sequence ID" value="NZ_CVLB01000002.1"/>
</dbReference>
<keyword evidence="2" id="KW-1185">Reference proteome</keyword>
<organism evidence="1 2">
    <name type="scientific">Brachyspira suanatina</name>
    <dbReference type="NCBI Taxonomy" id="381802"/>
    <lineage>
        <taxon>Bacteria</taxon>
        <taxon>Pseudomonadati</taxon>
        <taxon>Spirochaetota</taxon>
        <taxon>Spirochaetia</taxon>
        <taxon>Brachyspirales</taxon>
        <taxon>Brachyspiraceae</taxon>
        <taxon>Brachyspira</taxon>
    </lineage>
</organism>
<dbReference type="OrthoDB" id="308339at2"/>
<sequence length="62" mass="7400">MEILDLSVLDKESKKQIIDFYDLLLNKQKNSSKNDLNKFSGSLKILEKDPLEFQKEIRNEWK</sequence>
<dbReference type="GeneID" id="44969152"/>
<protein>
    <recommendedName>
        <fullName evidence="3">DUF2281 domain-containing protein</fullName>
    </recommendedName>
</protein>
<proteinExistence type="predicted"/>